<sequence length="43" mass="4756">MTRYDPSLVVKRLVVKRGANTMYDEAFHTGVNVVRGDNSSGKS</sequence>
<accession>A6U8U6</accession>
<gene>
    <name evidence="1" type="ordered locus">Smed_1226</name>
</gene>
<dbReference type="AlphaFoldDB" id="A6U8U6"/>
<reference evidence="2" key="1">
    <citation type="submission" date="2007-06" db="EMBL/GenBank/DDBJ databases">
        <title>Complete sequence of Sinorhizobium medicae WSM419 chromosome.</title>
        <authorList>
            <consortium name="US DOE Joint Genome Institute"/>
            <person name="Copeland A."/>
            <person name="Lucas S."/>
            <person name="Lapidus A."/>
            <person name="Barry K."/>
            <person name="Glavina del Rio T."/>
            <person name="Dalin E."/>
            <person name="Tice H."/>
            <person name="Pitluck S."/>
            <person name="Chain P."/>
            <person name="Malfatti S."/>
            <person name="Shin M."/>
            <person name="Vergez L."/>
            <person name="Schmutz J."/>
            <person name="Larimer F."/>
            <person name="Land M."/>
            <person name="Hauser L."/>
            <person name="Kyrpides N."/>
            <person name="Mikhailova N."/>
            <person name="Reeve W.G."/>
            <person name="Richardson P."/>
        </authorList>
    </citation>
    <scope>NUCLEOTIDE SEQUENCE [LARGE SCALE GENOMIC DNA]</scope>
    <source>
        <strain evidence="2">WSM419</strain>
    </source>
</reference>
<protein>
    <recommendedName>
        <fullName evidence="3">Rad50/SbcC-type AAA domain-containing protein</fullName>
    </recommendedName>
</protein>
<dbReference type="OrthoDB" id="8107482at2"/>
<proteinExistence type="predicted"/>
<evidence type="ECO:0000313" key="2">
    <source>
        <dbReference type="Proteomes" id="UP000001108"/>
    </source>
</evidence>
<organism evidence="1 2">
    <name type="scientific">Sinorhizobium medicae (strain WSM419)</name>
    <name type="common">Ensifer medicae</name>
    <dbReference type="NCBI Taxonomy" id="366394"/>
    <lineage>
        <taxon>Bacteria</taxon>
        <taxon>Pseudomonadati</taxon>
        <taxon>Pseudomonadota</taxon>
        <taxon>Alphaproteobacteria</taxon>
        <taxon>Hyphomicrobiales</taxon>
        <taxon>Rhizobiaceae</taxon>
        <taxon>Sinorhizobium/Ensifer group</taxon>
        <taxon>Sinorhizobium</taxon>
    </lineage>
</organism>
<dbReference type="EMBL" id="CP000738">
    <property type="protein sequence ID" value="ABR60076.1"/>
    <property type="molecule type" value="Genomic_DNA"/>
</dbReference>
<dbReference type="RefSeq" id="WP_011975388.1">
    <property type="nucleotide sequence ID" value="NC_009636.1"/>
</dbReference>
<evidence type="ECO:0008006" key="3">
    <source>
        <dbReference type="Google" id="ProtNLM"/>
    </source>
</evidence>
<dbReference type="STRING" id="366394.Smed_1226"/>
<dbReference type="HOGENOM" id="CLU_3239696_0_0_5"/>
<evidence type="ECO:0000313" key="1">
    <source>
        <dbReference type="EMBL" id="ABR60076.1"/>
    </source>
</evidence>
<reference evidence="1 2" key="2">
    <citation type="journal article" date="2010" name="Stand. Genomic Sci.">
        <title>Complete genome sequence of the Medicago microsymbiont Ensifer (Sinorhizobium) medicae strain WSM419.</title>
        <authorList>
            <person name="Reeve W."/>
            <person name="Chain P."/>
            <person name="O'Hara G."/>
            <person name="Ardley J."/>
            <person name="Nandesena K."/>
            <person name="Brau L."/>
            <person name="Tiwari R."/>
            <person name="Malfatti S."/>
            <person name="Kiss H."/>
            <person name="Lapidus A."/>
            <person name="Copeland A."/>
            <person name="Nolan M."/>
            <person name="Land M."/>
            <person name="Hauser L."/>
            <person name="Chang Y.J."/>
            <person name="Ivanova N."/>
            <person name="Mavromatis K."/>
            <person name="Markowitz V."/>
            <person name="Kyrpides N."/>
            <person name="Gollagher M."/>
            <person name="Yates R."/>
            <person name="Dilworth M."/>
            <person name="Howieson J."/>
        </authorList>
    </citation>
    <scope>NUCLEOTIDE SEQUENCE [LARGE SCALE GENOMIC DNA]</scope>
    <source>
        <strain evidence="1 2">WSM419</strain>
    </source>
</reference>
<name>A6U8U6_SINMW</name>
<dbReference type="KEGG" id="smd:Smed_1226"/>
<dbReference type="Proteomes" id="UP000001108">
    <property type="component" value="Chromosome"/>
</dbReference>